<evidence type="ECO:0000256" key="1">
    <source>
        <dbReference type="SAM" id="MobiDB-lite"/>
    </source>
</evidence>
<dbReference type="EMBL" id="JAHQIW010004615">
    <property type="protein sequence ID" value="KAJ1363095.1"/>
    <property type="molecule type" value="Genomic_DNA"/>
</dbReference>
<evidence type="ECO:0000313" key="2">
    <source>
        <dbReference type="EMBL" id="KAJ1363095.1"/>
    </source>
</evidence>
<keyword evidence="3" id="KW-1185">Reference proteome</keyword>
<accession>A0AAD5MQV2</accession>
<sequence length="113" mass="12784">MLDIGYSLLLELKECGEISRTVMPYITHIRTFFQEHITDEQNAEGKIADICVSDSQKTNTGRGPEYSASLPAEKQDSPKSRDQKKAELVENVAAGRRRIQSDQTKWIVILTML</sequence>
<evidence type="ECO:0000313" key="3">
    <source>
        <dbReference type="Proteomes" id="UP001196413"/>
    </source>
</evidence>
<protein>
    <submittedName>
        <fullName evidence="2">Uncharacterized protein</fullName>
    </submittedName>
</protein>
<organism evidence="2 3">
    <name type="scientific">Parelaphostrongylus tenuis</name>
    <name type="common">Meningeal worm</name>
    <dbReference type="NCBI Taxonomy" id="148309"/>
    <lineage>
        <taxon>Eukaryota</taxon>
        <taxon>Metazoa</taxon>
        <taxon>Ecdysozoa</taxon>
        <taxon>Nematoda</taxon>
        <taxon>Chromadorea</taxon>
        <taxon>Rhabditida</taxon>
        <taxon>Rhabditina</taxon>
        <taxon>Rhabditomorpha</taxon>
        <taxon>Strongyloidea</taxon>
        <taxon>Metastrongylidae</taxon>
        <taxon>Parelaphostrongylus</taxon>
    </lineage>
</organism>
<dbReference type="Proteomes" id="UP001196413">
    <property type="component" value="Unassembled WGS sequence"/>
</dbReference>
<dbReference type="AlphaFoldDB" id="A0AAD5MQV2"/>
<gene>
    <name evidence="2" type="ORF">KIN20_022863</name>
</gene>
<feature type="region of interest" description="Disordered" evidence="1">
    <location>
        <begin position="55"/>
        <end position="86"/>
    </location>
</feature>
<reference evidence="2" key="1">
    <citation type="submission" date="2021-06" db="EMBL/GenBank/DDBJ databases">
        <title>Parelaphostrongylus tenuis whole genome reference sequence.</title>
        <authorList>
            <person name="Garwood T.J."/>
            <person name="Larsen P.A."/>
            <person name="Fountain-Jones N.M."/>
            <person name="Garbe J.R."/>
            <person name="Macchietto M.G."/>
            <person name="Kania S.A."/>
            <person name="Gerhold R.W."/>
            <person name="Richards J.E."/>
            <person name="Wolf T.M."/>
        </authorList>
    </citation>
    <scope>NUCLEOTIDE SEQUENCE</scope>
    <source>
        <strain evidence="2">MNPRO001-30</strain>
        <tissue evidence="2">Meninges</tissue>
    </source>
</reference>
<proteinExistence type="predicted"/>
<feature type="compositionally biased region" description="Basic and acidic residues" evidence="1">
    <location>
        <begin position="73"/>
        <end position="86"/>
    </location>
</feature>
<name>A0AAD5MQV2_PARTN</name>
<comment type="caution">
    <text evidence="2">The sequence shown here is derived from an EMBL/GenBank/DDBJ whole genome shotgun (WGS) entry which is preliminary data.</text>
</comment>